<evidence type="ECO:0000256" key="3">
    <source>
        <dbReference type="ARBA" id="ARBA00022692"/>
    </source>
</evidence>
<dbReference type="Pfam" id="PF01435">
    <property type="entry name" value="Peptidase_M48"/>
    <property type="match status" value="1"/>
</dbReference>
<name>A0A2D2CZ92_METT3</name>
<comment type="cofactor">
    <cofactor evidence="12 13">
        <name>Zn(2+)</name>
        <dbReference type="ChEBI" id="CHEBI:29105"/>
    </cofactor>
    <text evidence="12 13">Binds 1 zinc ion per subunit.</text>
</comment>
<feature type="active site" description="Proton donor" evidence="11">
    <location>
        <position position="356"/>
    </location>
</feature>
<evidence type="ECO:0000256" key="13">
    <source>
        <dbReference type="RuleBase" id="RU003983"/>
    </source>
</evidence>
<feature type="transmembrane region" description="Helical" evidence="14">
    <location>
        <begin position="149"/>
        <end position="167"/>
    </location>
</feature>
<dbReference type="Proteomes" id="UP000230709">
    <property type="component" value="Chromosome"/>
</dbReference>
<dbReference type="STRING" id="595536.GCA_000178815_03294"/>
<dbReference type="PANTHER" id="PTHR10120">
    <property type="entry name" value="CAAX PRENYL PROTEASE 1"/>
    <property type="match status" value="1"/>
</dbReference>
<dbReference type="GO" id="GO:0071586">
    <property type="term" value="P:CAAX-box protein processing"/>
    <property type="evidence" value="ECO:0007669"/>
    <property type="project" value="InterPro"/>
</dbReference>
<evidence type="ECO:0000256" key="8">
    <source>
        <dbReference type="ARBA" id="ARBA00022989"/>
    </source>
</evidence>
<dbReference type="Gene3D" id="3.30.2010.10">
    <property type="entry name" value="Metalloproteases ('zincins'), catalytic domain"/>
    <property type="match status" value="1"/>
</dbReference>
<evidence type="ECO:0000256" key="1">
    <source>
        <dbReference type="ARBA" id="ARBA00004477"/>
    </source>
</evidence>
<accession>A0A2D2CZ92</accession>
<dbReference type="Pfam" id="PF16491">
    <property type="entry name" value="Peptidase_M48_N"/>
    <property type="match status" value="1"/>
</dbReference>
<dbReference type="KEGG" id="mtw:CQW49_09295"/>
<protein>
    <submittedName>
        <fullName evidence="17">Peptidase M48</fullName>
    </submittedName>
</protein>
<evidence type="ECO:0000256" key="11">
    <source>
        <dbReference type="PIRSR" id="PIRSR627057-1"/>
    </source>
</evidence>
<evidence type="ECO:0000313" key="17">
    <source>
        <dbReference type="EMBL" id="ATQ68062.1"/>
    </source>
</evidence>
<dbReference type="InterPro" id="IPR001915">
    <property type="entry name" value="Peptidase_M48"/>
</dbReference>
<feature type="active site" evidence="11">
    <location>
        <position position="277"/>
    </location>
</feature>
<keyword evidence="4 12" id="KW-0479">Metal-binding</keyword>
<comment type="similarity">
    <text evidence="13">Belongs to the peptidase M48 family.</text>
</comment>
<keyword evidence="18" id="KW-1185">Reference proteome</keyword>
<feature type="transmembrane region" description="Helical" evidence="14">
    <location>
        <begin position="69"/>
        <end position="87"/>
    </location>
</feature>
<keyword evidence="7 12" id="KW-0862">Zinc</keyword>
<evidence type="ECO:0000256" key="7">
    <source>
        <dbReference type="ARBA" id="ARBA00022833"/>
    </source>
</evidence>
<dbReference type="InterPro" id="IPR032456">
    <property type="entry name" value="Peptidase_M48_N"/>
</dbReference>
<keyword evidence="3 14" id="KW-0812">Transmembrane</keyword>
<keyword evidence="10 14" id="KW-0472">Membrane</keyword>
<feature type="transmembrane region" description="Helical" evidence="14">
    <location>
        <begin position="6"/>
        <end position="22"/>
    </location>
</feature>
<dbReference type="GO" id="GO:0004222">
    <property type="term" value="F:metalloendopeptidase activity"/>
    <property type="evidence" value="ECO:0007669"/>
    <property type="project" value="InterPro"/>
</dbReference>
<feature type="binding site" evidence="12">
    <location>
        <position position="352"/>
    </location>
    <ligand>
        <name>Zn(2+)</name>
        <dbReference type="ChEBI" id="CHEBI:29105"/>
        <note>catalytic</note>
    </ligand>
</feature>
<organism evidence="17 18">
    <name type="scientific">Methylosinus trichosporium (strain ATCC 35070 / NCIMB 11131 / UNIQEM 75 / OB3b)</name>
    <dbReference type="NCBI Taxonomy" id="595536"/>
    <lineage>
        <taxon>Bacteria</taxon>
        <taxon>Pseudomonadati</taxon>
        <taxon>Pseudomonadota</taxon>
        <taxon>Alphaproteobacteria</taxon>
        <taxon>Hyphomicrobiales</taxon>
        <taxon>Methylocystaceae</taxon>
        <taxon>Methylosinus</taxon>
    </lineage>
</organism>
<feature type="transmembrane region" description="Helical" evidence="14">
    <location>
        <begin position="290"/>
        <end position="308"/>
    </location>
</feature>
<evidence type="ECO:0000313" key="18">
    <source>
        <dbReference type="Proteomes" id="UP000230709"/>
    </source>
</evidence>
<evidence type="ECO:0000256" key="10">
    <source>
        <dbReference type="ARBA" id="ARBA00023136"/>
    </source>
</evidence>
<keyword evidence="8 14" id="KW-1133">Transmembrane helix</keyword>
<gene>
    <name evidence="17" type="ORF">CQW49_09295</name>
</gene>
<evidence type="ECO:0000259" key="16">
    <source>
        <dbReference type="Pfam" id="PF16491"/>
    </source>
</evidence>
<comment type="subcellular location">
    <subcellularLocation>
        <location evidence="1">Endoplasmic reticulum membrane</location>
        <topology evidence="1">Multi-pass membrane protein</topology>
    </subcellularLocation>
</comment>
<evidence type="ECO:0000256" key="6">
    <source>
        <dbReference type="ARBA" id="ARBA00022824"/>
    </source>
</evidence>
<keyword evidence="6" id="KW-0256">Endoplasmic reticulum</keyword>
<feature type="transmembrane region" description="Helical" evidence="14">
    <location>
        <begin position="173"/>
        <end position="193"/>
    </location>
</feature>
<reference evidence="18" key="1">
    <citation type="submission" date="2017-10" db="EMBL/GenBank/DDBJ databases">
        <title>Completed PacBio SMRT sequence of Methylosinus trichosporium OB3b reveals presence of a third large plasmid.</title>
        <authorList>
            <person name="Charles T.C."/>
            <person name="Lynch M.D.J."/>
            <person name="Heil J.R."/>
            <person name="Cheng J."/>
        </authorList>
    </citation>
    <scope>NUCLEOTIDE SEQUENCE [LARGE SCALE GENOMIC DNA]</scope>
    <source>
        <strain evidence="18">OB3b</strain>
    </source>
</reference>
<evidence type="ECO:0000256" key="9">
    <source>
        <dbReference type="ARBA" id="ARBA00023049"/>
    </source>
</evidence>
<keyword evidence="2 13" id="KW-0645">Protease</keyword>
<evidence type="ECO:0000256" key="14">
    <source>
        <dbReference type="SAM" id="Phobius"/>
    </source>
</evidence>
<dbReference type="GO" id="GO:0046872">
    <property type="term" value="F:metal ion binding"/>
    <property type="evidence" value="ECO:0007669"/>
    <property type="project" value="UniProtKB-KW"/>
</dbReference>
<dbReference type="RefSeq" id="WP_003615086.1">
    <property type="nucleotide sequence ID" value="NZ_ADVE02000001.1"/>
</dbReference>
<keyword evidence="5 13" id="KW-0378">Hydrolase</keyword>
<evidence type="ECO:0000259" key="15">
    <source>
        <dbReference type="Pfam" id="PF01435"/>
    </source>
</evidence>
<feature type="domain" description="Peptidase M48" evidence="15">
    <location>
        <begin position="207"/>
        <end position="406"/>
    </location>
</feature>
<feature type="binding site" evidence="12">
    <location>
        <position position="280"/>
    </location>
    <ligand>
        <name>Zn(2+)</name>
        <dbReference type="ChEBI" id="CHEBI:29105"/>
        <note>catalytic</note>
    </ligand>
</feature>
<proteinExistence type="inferred from homology"/>
<feature type="transmembrane region" description="Helical" evidence="14">
    <location>
        <begin position="323"/>
        <end position="340"/>
    </location>
</feature>
<evidence type="ECO:0000256" key="4">
    <source>
        <dbReference type="ARBA" id="ARBA00022723"/>
    </source>
</evidence>
<dbReference type="CDD" id="cd07343">
    <property type="entry name" value="M48A_Zmpste24p_like"/>
    <property type="match status" value="1"/>
</dbReference>
<feature type="domain" description="CAAX prenyl protease 1 N-terminal" evidence="16">
    <location>
        <begin position="26"/>
        <end position="203"/>
    </location>
</feature>
<evidence type="ECO:0000256" key="12">
    <source>
        <dbReference type="PIRSR" id="PIRSR627057-2"/>
    </source>
</evidence>
<keyword evidence="9 13" id="KW-0482">Metalloprotease</keyword>
<feature type="binding site" evidence="12">
    <location>
        <position position="276"/>
    </location>
    <ligand>
        <name>Zn(2+)</name>
        <dbReference type="ChEBI" id="CHEBI:29105"/>
        <note>catalytic</note>
    </ligand>
</feature>
<dbReference type="AlphaFoldDB" id="A0A2D2CZ92"/>
<sequence length="411" mass="44830">MDVVAALVYLAILLSAALGVYLQRRQARAALAHRDAPPVEFAASVTLEQHRRSADYTIARMRLSICETLLEAGLAIAWLALLLGPLYALLSRVIAPGLTLSVAVVVAAAFVDHVLHLPLSLAETFGLETRFGFNRATPTTMLLDELKGAALWLLFAVPLLYGLLLALRLSPDYWWIVGFAGALVFLVAMTIVYPSVIAPLFNRFTPLADEELKARMEALLERCGFQSGGLFVMDASTRSTHGNAYFSGLGKAKRIVFFDTLLRKHTPDEIVAILAHELGHFKFGHVRQRLGLAAGVLFIGFLALHLSFSRGLASAFGLPDDPGVVLVVVMTAGAPILHLLSPLTNYLSRRAEFEADDYARAICGREPMVSALTKLSRDNLATLTPDRLYALFYYSHPPAPLRIAALGDEPR</sequence>
<dbReference type="InterPro" id="IPR027057">
    <property type="entry name" value="CAXX_Prtase_1"/>
</dbReference>
<evidence type="ECO:0000256" key="2">
    <source>
        <dbReference type="ARBA" id="ARBA00022670"/>
    </source>
</evidence>
<evidence type="ECO:0000256" key="5">
    <source>
        <dbReference type="ARBA" id="ARBA00022801"/>
    </source>
</evidence>
<dbReference type="FunFam" id="3.30.2010.10:FF:000002">
    <property type="entry name" value="CAAX prenyl protease"/>
    <property type="match status" value="1"/>
</dbReference>
<dbReference type="EMBL" id="CP023737">
    <property type="protein sequence ID" value="ATQ68062.1"/>
    <property type="molecule type" value="Genomic_DNA"/>
</dbReference>